<proteinExistence type="predicted"/>
<dbReference type="Proteomes" id="UP000070319">
    <property type="component" value="Unassembled WGS sequence"/>
</dbReference>
<reference evidence="2 3" key="1">
    <citation type="submission" date="2016-02" db="EMBL/GenBank/DDBJ databases">
        <authorList>
            <person name="Wen L."/>
            <person name="He K."/>
            <person name="Yang H."/>
        </authorList>
    </citation>
    <scope>NUCLEOTIDE SEQUENCE [LARGE SCALE GENOMIC DNA]</scope>
    <source>
        <strain evidence="2 3">KLE1704</strain>
    </source>
</reference>
<organism evidence="2">
    <name type="scientific">Bacteroides intestinalis</name>
    <dbReference type="NCBI Taxonomy" id="329854"/>
    <lineage>
        <taxon>Bacteria</taxon>
        <taxon>Pseudomonadati</taxon>
        <taxon>Bacteroidota</taxon>
        <taxon>Bacteroidia</taxon>
        <taxon>Bacteroidales</taxon>
        <taxon>Bacteroidaceae</taxon>
        <taxon>Bacteroides</taxon>
    </lineage>
</organism>
<dbReference type="InterPro" id="IPR032129">
    <property type="entry name" value="DUF5056"/>
</dbReference>
<evidence type="ECO:0008006" key="4">
    <source>
        <dbReference type="Google" id="ProtNLM"/>
    </source>
</evidence>
<keyword evidence="1" id="KW-0472">Membrane</keyword>
<keyword evidence="1" id="KW-1133">Transmembrane helix</keyword>
<dbReference type="Pfam" id="PF16479">
    <property type="entry name" value="DUF5056"/>
    <property type="match status" value="1"/>
</dbReference>
<feature type="transmembrane region" description="Helical" evidence="1">
    <location>
        <begin position="89"/>
        <end position="104"/>
    </location>
</feature>
<protein>
    <recommendedName>
        <fullName evidence="4">DUF5056 domain-containing protein</fullName>
    </recommendedName>
</protein>
<evidence type="ECO:0000313" key="2">
    <source>
        <dbReference type="EMBL" id="KXT40898.1"/>
    </source>
</evidence>
<evidence type="ECO:0000256" key="1">
    <source>
        <dbReference type="SAM" id="Phobius"/>
    </source>
</evidence>
<sequence>MVMTETTDDKLLQQFFSDNRKEIEDNGFSRRVMHHLPNRYYRISQLWSLFCFTLAVVLFFVLDGLQLVLGALRETFTSAIQSGAAELDPKSLIIVAVVLVYLGYRKICSLA</sequence>
<dbReference type="EMBL" id="LTDF01000176">
    <property type="protein sequence ID" value="KXT40898.1"/>
    <property type="molecule type" value="Genomic_DNA"/>
</dbReference>
<evidence type="ECO:0000313" key="3">
    <source>
        <dbReference type="Proteomes" id="UP000070319"/>
    </source>
</evidence>
<dbReference type="PATRIC" id="fig|329854.7.peg.5268"/>
<gene>
    <name evidence="2" type="ORF">HMPREF2531_05198</name>
</gene>
<name>A0A139KNX9_9BACE</name>
<comment type="caution">
    <text evidence="2">The sequence shown here is derived from an EMBL/GenBank/DDBJ whole genome shotgun (WGS) entry which is preliminary data.</text>
</comment>
<accession>A0A139KNX9</accession>
<feature type="transmembrane region" description="Helical" evidence="1">
    <location>
        <begin position="46"/>
        <end position="69"/>
    </location>
</feature>
<keyword evidence="1" id="KW-0812">Transmembrane</keyword>
<dbReference type="AlphaFoldDB" id="A0A139KNX9"/>